<protein>
    <recommendedName>
        <fullName evidence="4">C-type lysozyme inhibitor domain-containing protein</fullName>
    </recommendedName>
</protein>
<sequence length="109" mass="11860">MKSIISFFAVVALSYSAHAFKDGSYNCRSEKSGYEVNYEIKSISFNGIVMPHLEVTQVHPANPEDPTSTEKVYVTKGLATQFLGQGGSEILGLGALRVEMKNGRPSCVK</sequence>
<dbReference type="HOGENOM" id="CLU_2178669_0_0_7"/>
<evidence type="ECO:0000256" key="1">
    <source>
        <dbReference type="SAM" id="SignalP"/>
    </source>
</evidence>
<evidence type="ECO:0000313" key="3">
    <source>
        <dbReference type="Proteomes" id="UP000012040"/>
    </source>
</evidence>
<feature type="signal peptide" evidence="1">
    <location>
        <begin position="1"/>
        <end position="19"/>
    </location>
</feature>
<keyword evidence="1" id="KW-0732">Signal</keyword>
<dbReference type="AlphaFoldDB" id="M4VCY0"/>
<keyword evidence="3" id="KW-1185">Reference proteome</keyword>
<proteinExistence type="predicted"/>
<evidence type="ECO:0000313" key="2">
    <source>
        <dbReference type="EMBL" id="AGH95896.1"/>
    </source>
</evidence>
<dbReference type="PATRIC" id="fig|1184267.3.peg.1701"/>
<accession>M4VCY0</accession>
<name>M4VCY0_9BACT</name>
<dbReference type="RefSeq" id="WP_015470386.1">
    <property type="nucleotide sequence ID" value="NC_020813.1"/>
</dbReference>
<dbReference type="EMBL" id="CP003537">
    <property type="protein sequence ID" value="AGH95896.1"/>
    <property type="molecule type" value="Genomic_DNA"/>
</dbReference>
<feature type="chain" id="PRO_5004060216" description="C-type lysozyme inhibitor domain-containing protein" evidence="1">
    <location>
        <begin position="20"/>
        <end position="109"/>
    </location>
</feature>
<gene>
    <name evidence="2" type="ORF">A11Q_1680</name>
</gene>
<dbReference type="STRING" id="1184267.A11Q_1680"/>
<organism evidence="2 3">
    <name type="scientific">Pseudobdellovibrio exovorus JSS</name>
    <dbReference type="NCBI Taxonomy" id="1184267"/>
    <lineage>
        <taxon>Bacteria</taxon>
        <taxon>Pseudomonadati</taxon>
        <taxon>Bdellovibrionota</taxon>
        <taxon>Bdellovibrionia</taxon>
        <taxon>Bdellovibrionales</taxon>
        <taxon>Pseudobdellovibrionaceae</taxon>
        <taxon>Pseudobdellovibrio</taxon>
    </lineage>
</organism>
<dbReference type="KEGG" id="bex:A11Q_1680"/>
<reference evidence="2 3" key="1">
    <citation type="journal article" date="2013" name="ISME J.">
        <title>By their genes ye shall know them: genomic signatures of predatory bacteria.</title>
        <authorList>
            <person name="Pasternak Z."/>
            <person name="Pietrokovski S."/>
            <person name="Rotem O."/>
            <person name="Gophna U."/>
            <person name="Lurie-Weinberger M.N."/>
            <person name="Jurkevitch E."/>
        </authorList>
    </citation>
    <scope>NUCLEOTIDE SEQUENCE [LARGE SCALE GENOMIC DNA]</scope>
    <source>
        <strain evidence="2 3">JSS</strain>
    </source>
</reference>
<evidence type="ECO:0008006" key="4">
    <source>
        <dbReference type="Google" id="ProtNLM"/>
    </source>
</evidence>
<dbReference type="Proteomes" id="UP000012040">
    <property type="component" value="Chromosome"/>
</dbReference>